<evidence type="ECO:0000256" key="1">
    <source>
        <dbReference type="ARBA" id="ARBA00004123"/>
    </source>
</evidence>
<gene>
    <name evidence="8" type="ORF">BCV70DRAFT_206501</name>
</gene>
<feature type="region of interest" description="Disordered" evidence="6">
    <location>
        <begin position="534"/>
        <end position="752"/>
    </location>
</feature>
<keyword evidence="9" id="KW-1185">Reference proteome</keyword>
<dbReference type="InterPro" id="IPR021740">
    <property type="entry name" value="Velvet"/>
</dbReference>
<keyword evidence="3" id="KW-0805">Transcription regulation</keyword>
<evidence type="ECO:0000256" key="5">
    <source>
        <dbReference type="ARBA" id="ARBA00023242"/>
    </source>
</evidence>
<feature type="compositionally biased region" description="Basic and acidic residues" evidence="6">
    <location>
        <begin position="687"/>
        <end position="702"/>
    </location>
</feature>
<dbReference type="PROSITE" id="PS51821">
    <property type="entry name" value="VELVET"/>
    <property type="match status" value="1"/>
</dbReference>
<feature type="compositionally biased region" description="Pro residues" evidence="6">
    <location>
        <begin position="736"/>
        <end position="747"/>
    </location>
</feature>
<dbReference type="InterPro" id="IPR038491">
    <property type="entry name" value="Velvet_dom_sf"/>
</dbReference>
<dbReference type="Gene3D" id="2.60.40.3960">
    <property type="entry name" value="Velvet domain"/>
    <property type="match status" value="1"/>
</dbReference>
<dbReference type="PANTHER" id="PTHR33572">
    <property type="entry name" value="SPORE DEVELOPMENT REGULATOR VOSA"/>
    <property type="match status" value="1"/>
</dbReference>
<evidence type="ECO:0000256" key="2">
    <source>
        <dbReference type="ARBA" id="ARBA00022969"/>
    </source>
</evidence>
<proteinExistence type="predicted"/>
<dbReference type="AlphaFoldDB" id="A0A317XQS3"/>
<keyword evidence="4" id="KW-0804">Transcription</keyword>
<reference evidence="8 9" key="1">
    <citation type="journal article" date="2018" name="Mol. Biol. Evol.">
        <title>Broad Genomic Sampling Reveals a Smut Pathogenic Ancestry of the Fungal Clade Ustilaginomycotina.</title>
        <authorList>
            <person name="Kijpornyongpan T."/>
            <person name="Mondo S.J."/>
            <person name="Barry K."/>
            <person name="Sandor L."/>
            <person name="Lee J."/>
            <person name="Lipzen A."/>
            <person name="Pangilinan J."/>
            <person name="LaButti K."/>
            <person name="Hainaut M."/>
            <person name="Henrissat B."/>
            <person name="Grigoriev I.V."/>
            <person name="Spatafora J.W."/>
            <person name="Aime M.C."/>
        </authorList>
    </citation>
    <scope>NUCLEOTIDE SEQUENCE [LARGE SCALE GENOMIC DNA]</scope>
    <source>
        <strain evidence="8 9">MCA 3645</strain>
    </source>
</reference>
<feature type="region of interest" description="Disordered" evidence="6">
    <location>
        <begin position="1"/>
        <end position="131"/>
    </location>
</feature>
<dbReference type="InParanoid" id="A0A317XQS3"/>
<name>A0A317XQS3_9BASI</name>
<dbReference type="Proteomes" id="UP000246740">
    <property type="component" value="Unassembled WGS sequence"/>
</dbReference>
<evidence type="ECO:0000259" key="7">
    <source>
        <dbReference type="PROSITE" id="PS51821"/>
    </source>
</evidence>
<feature type="domain" description="Velvet" evidence="7">
    <location>
        <begin position="153"/>
        <end position="328"/>
    </location>
</feature>
<evidence type="ECO:0000256" key="4">
    <source>
        <dbReference type="ARBA" id="ARBA00023163"/>
    </source>
</evidence>
<keyword evidence="2" id="KW-0749">Sporulation</keyword>
<protein>
    <recommendedName>
        <fullName evidence="7">Velvet domain-containing protein</fullName>
    </recommendedName>
</protein>
<dbReference type="InterPro" id="IPR037525">
    <property type="entry name" value="Velvet_dom"/>
</dbReference>
<feature type="region of interest" description="Disordered" evidence="6">
    <location>
        <begin position="461"/>
        <end position="515"/>
    </location>
</feature>
<evidence type="ECO:0000256" key="6">
    <source>
        <dbReference type="SAM" id="MobiDB-lite"/>
    </source>
</evidence>
<feature type="compositionally biased region" description="Low complexity" evidence="6">
    <location>
        <begin position="634"/>
        <end position="669"/>
    </location>
</feature>
<dbReference type="EMBL" id="KZ819193">
    <property type="protein sequence ID" value="PWZ00248.1"/>
    <property type="molecule type" value="Genomic_DNA"/>
</dbReference>
<feature type="compositionally biased region" description="Low complexity" evidence="6">
    <location>
        <begin position="573"/>
        <end position="596"/>
    </location>
</feature>
<evidence type="ECO:0000256" key="3">
    <source>
        <dbReference type="ARBA" id="ARBA00023015"/>
    </source>
</evidence>
<dbReference type="GO" id="GO:0005634">
    <property type="term" value="C:nucleus"/>
    <property type="evidence" value="ECO:0007669"/>
    <property type="project" value="UniProtKB-SubCell"/>
</dbReference>
<dbReference type="Pfam" id="PF11754">
    <property type="entry name" value="Velvet"/>
    <property type="match status" value="1"/>
</dbReference>
<evidence type="ECO:0000313" key="8">
    <source>
        <dbReference type="EMBL" id="PWZ00248.1"/>
    </source>
</evidence>
<feature type="compositionally biased region" description="Basic and acidic residues" evidence="6">
    <location>
        <begin position="94"/>
        <end position="105"/>
    </location>
</feature>
<dbReference type="GO" id="GO:0030435">
    <property type="term" value="P:sporulation resulting in formation of a cellular spore"/>
    <property type="evidence" value="ECO:0007669"/>
    <property type="project" value="UniProtKB-KW"/>
</dbReference>
<feature type="region of interest" description="Disordered" evidence="6">
    <location>
        <begin position="402"/>
        <end position="436"/>
    </location>
</feature>
<evidence type="ECO:0000313" key="9">
    <source>
        <dbReference type="Proteomes" id="UP000246740"/>
    </source>
</evidence>
<keyword evidence="5" id="KW-0539">Nucleus</keyword>
<sequence length="873" mass="96484">MEDERFQSRLTSSRFAAYDGPSSASSSSASPFRGTPSRTEPFVSAHIEGYARQPPPASHSHSLSQHQPYRHTVSPRSLAPSRKGEGSGYLTSPHDGRGLDSSHDNVHHRHQTTSMSPVDVAAPPSHASTSNRSDWLVLSSVTHALRMYGDIRRETPRFALVIRQQPRRGLAIGNSQMSLRTARSVPLDPPPVCELLIDRNGDEQLLSLPEVFVRAQLVKAEASLEECLPDARRNEPLVGDTLQSPFNSRIDTREDQSFFVFKELGVRNRGFYRLRFDLFDRVGLRISRVASIYSDIFEVQERRKHPGLMASSALMDALVDRGMKYKLRKAADKQGTKKRKSPEDFYYGDERAAIARRQSYAAGEYDEAAYEAERRYANSHHYHSARNHVELPSRQPPFQLQYPQRQHLSSSEHEQHRHQPQSHSVPYPETYSEHSDLRYHRAQTASRSPPQYAHPVARRAFEPRRDTREMPPPLEHVSRSLHSVSPSIGPMDEGARLGTGASGSSGHGVGHGFSSRYPLPADAPFNRDGDLSVGGFSSSSSRTLSRHLPPPSLTLPSLSRLQQQDGRGRSDSSENSNSGSGNASSSESPSNSQRPSRIFDSLPTRFSAHGGGPSFSASLSSQPHHSERPQLEFRSSSSSVSTVSRGASSSTQQTEFSPLPSAVPPSSSSARNNDDRANQTASLKGASNDESHLMSRSAEGDAYRQPSLPSLPPSNWNSRSTLPPISMLYSPRQGGSPPPAKHAPQPPASSSTANRPCFVLYNHPSHGFPRLFDQHTKLYTLRPSLPLALHLSMGHVSVRIDSTIRGLAVMDGWSSQQGIVVPAPRHVDIEQHKIESTNKGAVVRICELFLCDMPKATESRNSDRYPEQSREAR</sequence>
<organism evidence="8 9">
    <name type="scientific">Testicularia cyperi</name>
    <dbReference type="NCBI Taxonomy" id="1882483"/>
    <lineage>
        <taxon>Eukaryota</taxon>
        <taxon>Fungi</taxon>
        <taxon>Dikarya</taxon>
        <taxon>Basidiomycota</taxon>
        <taxon>Ustilaginomycotina</taxon>
        <taxon>Ustilaginomycetes</taxon>
        <taxon>Ustilaginales</taxon>
        <taxon>Anthracoideaceae</taxon>
        <taxon>Testicularia</taxon>
    </lineage>
</organism>
<dbReference type="OrthoDB" id="3056235at2759"/>
<feature type="compositionally biased region" description="Low complexity" evidence="6">
    <location>
        <begin position="537"/>
        <end position="547"/>
    </location>
</feature>
<comment type="subcellular location">
    <subcellularLocation>
        <location evidence="1">Nucleus</location>
    </subcellularLocation>
</comment>
<accession>A0A317XQS3</accession>
<feature type="compositionally biased region" description="Gly residues" evidence="6">
    <location>
        <begin position="500"/>
        <end position="511"/>
    </location>
</feature>
<dbReference type="PANTHER" id="PTHR33572:SF18">
    <property type="entry name" value="SPORE DEVELOPMENT REGULATOR VOSA"/>
    <property type="match status" value="1"/>
</dbReference>